<proteinExistence type="predicted"/>
<dbReference type="AlphaFoldDB" id="A0A8W8LLQ0"/>
<evidence type="ECO:0000313" key="1">
    <source>
        <dbReference type="EnsemblMetazoa" id="G28678.1:cds"/>
    </source>
</evidence>
<keyword evidence="2" id="KW-1185">Reference proteome</keyword>
<evidence type="ECO:0000313" key="2">
    <source>
        <dbReference type="Proteomes" id="UP000005408"/>
    </source>
</evidence>
<accession>A0A8W8LLQ0</accession>
<dbReference type="EnsemblMetazoa" id="G28678.1">
    <property type="protein sequence ID" value="G28678.1:cds"/>
    <property type="gene ID" value="G28678"/>
</dbReference>
<protein>
    <submittedName>
        <fullName evidence="1">Uncharacterized protein</fullName>
    </submittedName>
</protein>
<reference evidence="1" key="1">
    <citation type="submission" date="2022-08" db="UniProtKB">
        <authorList>
            <consortium name="EnsemblMetazoa"/>
        </authorList>
    </citation>
    <scope>IDENTIFICATION</scope>
    <source>
        <strain evidence="1">05x7-T-G4-1.051#20</strain>
    </source>
</reference>
<name>A0A8W8LLQ0_MAGGI</name>
<organism evidence="1 2">
    <name type="scientific">Magallana gigas</name>
    <name type="common">Pacific oyster</name>
    <name type="synonym">Crassostrea gigas</name>
    <dbReference type="NCBI Taxonomy" id="29159"/>
    <lineage>
        <taxon>Eukaryota</taxon>
        <taxon>Metazoa</taxon>
        <taxon>Spiralia</taxon>
        <taxon>Lophotrochozoa</taxon>
        <taxon>Mollusca</taxon>
        <taxon>Bivalvia</taxon>
        <taxon>Autobranchia</taxon>
        <taxon>Pteriomorphia</taxon>
        <taxon>Ostreida</taxon>
        <taxon>Ostreoidea</taxon>
        <taxon>Ostreidae</taxon>
        <taxon>Magallana</taxon>
    </lineage>
</organism>
<dbReference type="Proteomes" id="UP000005408">
    <property type="component" value="Unassembled WGS sequence"/>
</dbReference>
<sequence length="85" mass="9497">MKTRIAACDLERNLRQQVTTTQRKIEEAAARYMEDNITASHFLKVCGSIYAGVGHCKEFPATTLVEGPVNKSDSLRQALRSKNNN</sequence>